<dbReference type="Proteomes" id="UP000177954">
    <property type="component" value="Unassembled WGS sequence"/>
</dbReference>
<dbReference type="CDD" id="cd06171">
    <property type="entry name" value="Sigma70_r4"/>
    <property type="match status" value="1"/>
</dbReference>
<comment type="similarity">
    <text evidence="1">Belongs to the sigma-70 factor family. ECF subfamily.</text>
</comment>
<evidence type="ECO:0000313" key="9">
    <source>
        <dbReference type="Proteomes" id="UP000177954"/>
    </source>
</evidence>
<dbReference type="Pfam" id="PF04542">
    <property type="entry name" value="Sigma70_r2"/>
    <property type="match status" value="1"/>
</dbReference>
<feature type="domain" description="RNA polymerase sigma-70 region 2" evidence="6">
    <location>
        <begin position="10"/>
        <end position="75"/>
    </location>
</feature>
<dbReference type="SUPFAM" id="SSF88659">
    <property type="entry name" value="Sigma3 and sigma4 domains of RNA polymerase sigma factors"/>
    <property type="match status" value="1"/>
</dbReference>
<evidence type="ECO:0000256" key="1">
    <source>
        <dbReference type="ARBA" id="ARBA00010641"/>
    </source>
</evidence>
<evidence type="ECO:0000313" key="8">
    <source>
        <dbReference type="EMBL" id="OGZ56499.1"/>
    </source>
</evidence>
<dbReference type="InterPro" id="IPR007627">
    <property type="entry name" value="RNA_pol_sigma70_r2"/>
</dbReference>
<keyword evidence="5" id="KW-0804">Transcription</keyword>
<dbReference type="PANTHER" id="PTHR43133:SF8">
    <property type="entry name" value="RNA POLYMERASE SIGMA FACTOR HI_1459-RELATED"/>
    <property type="match status" value="1"/>
</dbReference>
<reference evidence="8 9" key="1">
    <citation type="journal article" date="2016" name="Nat. Commun.">
        <title>Thousands of microbial genomes shed light on interconnected biogeochemical processes in an aquifer system.</title>
        <authorList>
            <person name="Anantharaman K."/>
            <person name="Brown C.T."/>
            <person name="Hug L.A."/>
            <person name="Sharon I."/>
            <person name="Castelle C.J."/>
            <person name="Probst A.J."/>
            <person name="Thomas B.C."/>
            <person name="Singh A."/>
            <person name="Wilkins M.J."/>
            <person name="Karaoz U."/>
            <person name="Brodie E.L."/>
            <person name="Williams K.H."/>
            <person name="Hubbard S.S."/>
            <person name="Banfield J.F."/>
        </authorList>
    </citation>
    <scope>NUCLEOTIDE SEQUENCE [LARGE SCALE GENOMIC DNA]</scope>
</reference>
<dbReference type="GO" id="GO:0003677">
    <property type="term" value="F:DNA binding"/>
    <property type="evidence" value="ECO:0007669"/>
    <property type="project" value="UniProtKB-KW"/>
</dbReference>
<gene>
    <name evidence="8" type="ORF">A3J04_02100</name>
</gene>
<dbReference type="SUPFAM" id="SSF88946">
    <property type="entry name" value="Sigma2 domain of RNA polymerase sigma factors"/>
    <property type="match status" value="1"/>
</dbReference>
<proteinExistence type="inferred from homology"/>
<dbReference type="Pfam" id="PF08281">
    <property type="entry name" value="Sigma70_r4_2"/>
    <property type="match status" value="1"/>
</dbReference>
<name>A0A1G2H2B4_9BACT</name>
<sequence length="163" mass="19166">MEPEEFLRAYDKYADAIFRHCYFRLSDRELAQDTAQETFTRTWKYIADGGDVKNIRAFLYRVAHNLIIDEWKRKKAVSLEELAEKGFDPKDDNNVDLANVFDAREAAKVLELLDKPYREVVVMRYIDDMSPKEIARILGETENTISVRIHRALKKAKELLNHE</sequence>
<accession>A0A1G2H2B4</accession>
<evidence type="ECO:0000256" key="2">
    <source>
        <dbReference type="ARBA" id="ARBA00023015"/>
    </source>
</evidence>
<keyword evidence="2" id="KW-0805">Transcription regulation</keyword>
<dbReference type="Gene3D" id="1.10.10.10">
    <property type="entry name" value="Winged helix-like DNA-binding domain superfamily/Winged helix DNA-binding domain"/>
    <property type="match status" value="1"/>
</dbReference>
<evidence type="ECO:0000259" key="7">
    <source>
        <dbReference type="Pfam" id="PF08281"/>
    </source>
</evidence>
<evidence type="ECO:0000256" key="3">
    <source>
        <dbReference type="ARBA" id="ARBA00023082"/>
    </source>
</evidence>
<keyword evidence="3" id="KW-0731">Sigma factor</keyword>
<dbReference type="InterPro" id="IPR036388">
    <property type="entry name" value="WH-like_DNA-bd_sf"/>
</dbReference>
<dbReference type="GO" id="GO:0006352">
    <property type="term" value="P:DNA-templated transcription initiation"/>
    <property type="evidence" value="ECO:0007669"/>
    <property type="project" value="InterPro"/>
</dbReference>
<dbReference type="InterPro" id="IPR014284">
    <property type="entry name" value="RNA_pol_sigma-70_dom"/>
</dbReference>
<dbReference type="AlphaFoldDB" id="A0A1G2H2B4"/>
<dbReference type="InterPro" id="IPR013324">
    <property type="entry name" value="RNA_pol_sigma_r3/r4-like"/>
</dbReference>
<keyword evidence="4" id="KW-0238">DNA-binding</keyword>
<feature type="domain" description="RNA polymerase sigma factor 70 region 4 type 2" evidence="7">
    <location>
        <begin position="107"/>
        <end position="155"/>
    </location>
</feature>
<comment type="caution">
    <text evidence="8">The sequence shown here is derived from an EMBL/GenBank/DDBJ whole genome shotgun (WGS) entry which is preliminary data.</text>
</comment>
<dbReference type="STRING" id="1802129.A3J04_02100"/>
<evidence type="ECO:0000256" key="4">
    <source>
        <dbReference type="ARBA" id="ARBA00023125"/>
    </source>
</evidence>
<evidence type="ECO:0008006" key="10">
    <source>
        <dbReference type="Google" id="ProtNLM"/>
    </source>
</evidence>
<protein>
    <recommendedName>
        <fullName evidence="10">RNA polymerase sigma factor</fullName>
    </recommendedName>
</protein>
<dbReference type="InterPro" id="IPR039425">
    <property type="entry name" value="RNA_pol_sigma-70-like"/>
</dbReference>
<dbReference type="PANTHER" id="PTHR43133">
    <property type="entry name" value="RNA POLYMERASE ECF-TYPE SIGMA FACTO"/>
    <property type="match status" value="1"/>
</dbReference>
<evidence type="ECO:0000259" key="6">
    <source>
        <dbReference type="Pfam" id="PF04542"/>
    </source>
</evidence>
<dbReference type="EMBL" id="MHNZ01000015">
    <property type="protein sequence ID" value="OGZ56499.1"/>
    <property type="molecule type" value="Genomic_DNA"/>
</dbReference>
<dbReference type="InterPro" id="IPR013249">
    <property type="entry name" value="RNA_pol_sigma70_r4_t2"/>
</dbReference>
<dbReference type="GO" id="GO:0016987">
    <property type="term" value="F:sigma factor activity"/>
    <property type="evidence" value="ECO:0007669"/>
    <property type="project" value="UniProtKB-KW"/>
</dbReference>
<organism evidence="8 9">
    <name type="scientific">Candidatus Ryanbacteria bacterium RIFCSPLOWO2_02_FULL_47_14</name>
    <dbReference type="NCBI Taxonomy" id="1802129"/>
    <lineage>
        <taxon>Bacteria</taxon>
        <taxon>Candidatus Ryaniibacteriota</taxon>
    </lineage>
</organism>
<dbReference type="InterPro" id="IPR013325">
    <property type="entry name" value="RNA_pol_sigma_r2"/>
</dbReference>
<evidence type="ECO:0000256" key="5">
    <source>
        <dbReference type="ARBA" id="ARBA00023163"/>
    </source>
</evidence>
<dbReference type="NCBIfam" id="TIGR02937">
    <property type="entry name" value="sigma70-ECF"/>
    <property type="match status" value="1"/>
</dbReference>
<dbReference type="Gene3D" id="1.10.1740.10">
    <property type="match status" value="1"/>
</dbReference>